<dbReference type="PANTHER" id="PTHR10353">
    <property type="entry name" value="GLYCOSYL HYDROLASE"/>
    <property type="match status" value="1"/>
</dbReference>
<protein>
    <submittedName>
        <fullName evidence="4">Lactase-phlorizin hydrolase</fullName>
    </submittedName>
</protein>
<dbReference type="InterPro" id="IPR017853">
    <property type="entry name" value="GH"/>
</dbReference>
<dbReference type="GO" id="GO:0005975">
    <property type="term" value="P:carbohydrate metabolic process"/>
    <property type="evidence" value="ECO:0007669"/>
    <property type="project" value="InterPro"/>
</dbReference>
<dbReference type="Proteomes" id="UP000501690">
    <property type="component" value="Linkage Group LG10"/>
</dbReference>
<keyword evidence="2 4" id="KW-0378">Hydrolase</keyword>
<dbReference type="GO" id="GO:0008422">
    <property type="term" value="F:beta-glucosidase activity"/>
    <property type="evidence" value="ECO:0007669"/>
    <property type="project" value="TreeGrafter"/>
</dbReference>
<dbReference type="PROSITE" id="PS00653">
    <property type="entry name" value="GLYCOSYL_HYDROL_F1_2"/>
    <property type="match status" value="1"/>
</dbReference>
<dbReference type="PRINTS" id="PR00131">
    <property type="entry name" value="GLHYDRLASE1"/>
</dbReference>
<name>A0A4D6NAM3_VIGUN</name>
<dbReference type="FunFam" id="3.20.20.80:FF:000020">
    <property type="entry name" value="Beta-glucosidase 12"/>
    <property type="match status" value="2"/>
</dbReference>
<proteinExistence type="inferred from homology"/>
<accession>A0A4D6NAM3</accession>
<evidence type="ECO:0000256" key="1">
    <source>
        <dbReference type="ARBA" id="ARBA00010838"/>
    </source>
</evidence>
<dbReference type="EMBL" id="CP039354">
    <property type="protein sequence ID" value="QCE09921.1"/>
    <property type="molecule type" value="Genomic_DNA"/>
</dbReference>
<dbReference type="InterPro" id="IPR033132">
    <property type="entry name" value="GH_1_N_CS"/>
</dbReference>
<organism evidence="4 5">
    <name type="scientific">Vigna unguiculata</name>
    <name type="common">Cowpea</name>
    <dbReference type="NCBI Taxonomy" id="3917"/>
    <lineage>
        <taxon>Eukaryota</taxon>
        <taxon>Viridiplantae</taxon>
        <taxon>Streptophyta</taxon>
        <taxon>Embryophyta</taxon>
        <taxon>Tracheophyta</taxon>
        <taxon>Spermatophyta</taxon>
        <taxon>Magnoliopsida</taxon>
        <taxon>eudicotyledons</taxon>
        <taxon>Gunneridae</taxon>
        <taxon>Pentapetalae</taxon>
        <taxon>rosids</taxon>
        <taxon>fabids</taxon>
        <taxon>Fabales</taxon>
        <taxon>Fabaceae</taxon>
        <taxon>Papilionoideae</taxon>
        <taxon>50 kb inversion clade</taxon>
        <taxon>NPAAA clade</taxon>
        <taxon>indigoferoid/millettioid clade</taxon>
        <taxon>Phaseoleae</taxon>
        <taxon>Vigna</taxon>
    </lineage>
</organism>
<reference evidence="4 5" key="1">
    <citation type="submission" date="2019-04" db="EMBL/GenBank/DDBJ databases">
        <title>An improved genome assembly and genetic linkage map for asparagus bean, Vigna unguiculata ssp. sesquipedialis.</title>
        <authorList>
            <person name="Xia Q."/>
            <person name="Zhang R."/>
            <person name="Dong Y."/>
        </authorList>
    </citation>
    <scope>NUCLEOTIDE SEQUENCE [LARGE SCALE GENOMIC DNA]</scope>
    <source>
        <tissue evidence="4">Leaf</tissue>
    </source>
</reference>
<evidence type="ECO:0000313" key="5">
    <source>
        <dbReference type="Proteomes" id="UP000501690"/>
    </source>
</evidence>
<dbReference type="PANTHER" id="PTHR10353:SF175">
    <property type="entry name" value="BETA-GLUCOSIDASE 18-LIKE ISOFORM X1"/>
    <property type="match status" value="1"/>
</dbReference>
<evidence type="ECO:0000256" key="2">
    <source>
        <dbReference type="ARBA" id="ARBA00022801"/>
    </source>
</evidence>
<evidence type="ECO:0000256" key="3">
    <source>
        <dbReference type="ARBA" id="ARBA00023295"/>
    </source>
</evidence>
<dbReference type="FunFam" id="3.20.20.80:FF:000041">
    <property type="entry name" value="Beta-glucosidase 7"/>
    <property type="match status" value="1"/>
</dbReference>
<dbReference type="InterPro" id="IPR001360">
    <property type="entry name" value="Glyco_hydro_1"/>
</dbReference>
<keyword evidence="3" id="KW-0326">Glycosidase</keyword>
<gene>
    <name evidence="4" type="ORF">DEO72_LG10g1144</name>
</gene>
<sequence>MSKAVMKLKMESADLTFQKASSLEQALPLTRHVFSVYFAFSASINLKIEGAPFEDRKGLSNWDVFTHIPGKIKNNENGDIADDHYHRYLEDIELMSSLGVDVYRFSISWTRILPRGIYGDINPSGIMFYNKIIDNLLLKGIEPFVTINHHDLPQELEERYGGWLSPLIQRDFVHFAEICFKSFGGRVKYWTTINEPSLVTINAYMKGTYPPGHCSPPFGNCSAGNSDIEPLIVMHNRLLSHAKAVELYRKHFQAKQGGTIGIVAHTFMYEPFRNEECDRQAVKRALAFVISWVLDPLVFGKYPDEMHSILGNQLPVFSPEDNRLIKGSIDFIGINHYGSLYAKDCSLSACSQGADHPITGFVETTGIRDGIPIGEQTGMPPFFVVPTGMEKIVDYIKIRYYNIPMYITENGYCSPLKQNVTIDYLLQDFKRIDYHKAYLAALLRAIRKGADVRGYMIWSLMDNFEWARGYDMRFGLYYVNRNTLERIPKLSVQCFETFLLHQFNHTNKMKRSAVMILLCFLHFHVQSSHQIQPEISISQFPEGFIFGISTSSYQVEGAPSEDGKGLSNWDVFSHTPGKINNGDNGDIADDHYHRYLEDIELISSLGVNVYRFSISWTRILPRGRYGSINPRGIMFYNKIIDNLLLRGIEPFVTIHHQDLPQELEERYGGWISPLMQRDFVHFAEICFKSFGDRVKYWITINEPALTANYGFLNGKYPPGHCSPPFGNCSAGNSDVEPLIVMHNLLLSHAKAVELYRKHFQKKQGGNIGIVVITEMYEPLRDEECDRQAVRRALAFSIAWVLDPLVFGKYPTEMLSILGSKLPVFSPKEKSLIKGSIDFIGINHYATLYVKDCTLSTCSLGSNHPITGFLETISTRDGIPIGDPITNFGLLYTKFVSGYSSLLKPDETVHDLLQDFKRIEFHKAYLAALLRAIRNGADVRGYMIWSLLDNFEWAMGYNTMFGLHYVDRHTLIRIPKLSAQWFSGFLKKTNITEELINKPIMLEKKQLVLVLILLCCVPFHVQNCLGLEDEISRSQFPKGFLFGACTSSYQIEGAPLEDGKGLSNWDVFSHIPGKITNDENGDIADDHYHLYLEDMKLMSSLGINVYRFSISWARILPKGIYGGINPNGIKFYNKIIDNLLLRGIEPFVTIHHHDLPQELEEKYGGWLSPLIQRDFVYFAEICFKSFGDRVKYWTTINEPNLLADFGFIRGKYPPGHCSPPFGNCSTGNSDVEPLIAMHNMLLSHAKAVELYRKHFQKKQGGIIGIVAHTFMYEPLRDEECHRQAVKRVLSFVVSWCLDPLVFGEYPAEMRSILGSQLPRFSHEEKNLIKGSLDFIGINNYGTLYAKDCSLSACPLGADRPIRGFVETTGIRDGIPIGDETGNPRFFVVPRGLEKIVDYIKTRYNNRPMYITENGYSSPPKPDVTMNDLVQDFKRVEYHKAYLAALLRAMRNGADVRGYMIWSLMDNFEWASGYDVRYGLYYVDRDTLERIPKLSVQWFSSFLNNTTNTEEQDLSEQYVRSKDAMTSGFKVI</sequence>
<keyword evidence="5" id="KW-1185">Reference proteome</keyword>
<dbReference type="Gene3D" id="3.20.20.80">
    <property type="entry name" value="Glycosidases"/>
    <property type="match status" value="3"/>
</dbReference>
<evidence type="ECO:0000313" key="4">
    <source>
        <dbReference type="EMBL" id="QCE09921.1"/>
    </source>
</evidence>
<dbReference type="SUPFAM" id="SSF51445">
    <property type="entry name" value="(Trans)glycosidases"/>
    <property type="match status" value="3"/>
</dbReference>
<dbReference type="Pfam" id="PF00232">
    <property type="entry name" value="Glyco_hydro_1"/>
    <property type="match status" value="4"/>
</dbReference>
<comment type="similarity">
    <text evidence="1">Belongs to the glycosyl hydrolase 1 family.</text>
</comment>